<dbReference type="WBParaSite" id="TCONS_00008099.p1">
    <property type="protein sequence ID" value="TCONS_00008099.p1"/>
    <property type="gene ID" value="XLOC_006085"/>
</dbReference>
<dbReference type="GO" id="GO:0042797">
    <property type="term" value="P:tRNA transcription by RNA polymerase III"/>
    <property type="evidence" value="ECO:0007669"/>
    <property type="project" value="TreeGrafter"/>
</dbReference>
<dbReference type="PANTHER" id="PTHR12069">
    <property type="entry name" value="DNA-DIRECTED RNA POLYMERASES III 80 KDA POLYPEPTIDE RNA POLYMERASE III SUBUNIT 5"/>
    <property type="match status" value="1"/>
</dbReference>
<dbReference type="WBParaSite" id="SSTP_0000354000.1">
    <property type="protein sequence ID" value="SSTP_0000354000.1"/>
    <property type="gene ID" value="SSTP_0000354000"/>
</dbReference>
<reference evidence="2" key="1">
    <citation type="submission" date="2015-08" db="UniProtKB">
        <authorList>
            <consortium name="WormBaseParasite"/>
        </authorList>
    </citation>
    <scope>IDENTIFICATION</scope>
</reference>
<proteinExistence type="predicted"/>
<name>A0A0K0E220_STRER</name>
<protein>
    <submittedName>
        <fullName evidence="2 3">DNA-directed RNA polymerase III subunit RPC5</fullName>
    </submittedName>
</protein>
<dbReference type="STRING" id="6248.A0A0K0E220"/>
<sequence length="443" mass="51436">MLSNKIPDTDASKNIETAFLFKMFNDNDIDRYENDETIEQEIPIILGKPPANLYRVQFPKANLPLEKCDAKHKRNVGILEINFDPTDIYETVTINDRETFVYKGVKNSDHKVMNHAVSCFKDGKMFILPLDGIYEMKRAIKNDEQLNTTAVNSTIQNEAKELNTVRVKFARTETEAQKRRKEESSLYKQQQAEKDPWIIMNVKSTDKSSILPTGVNCKELKVQPLKKKEIVLNSRTVEVNAEELAKSGKNILNLQLEDLNFQDRIKLLFLKASVLRHSELKELTSFDKENVSEDDFITIVRKYATLCCGVWTVKGEFIYTIEYMKKPRHGTRLSPSTIANILKLRLDIHNFGLCMLQAKKHLTRGIIKTLFNVSIEDAEEILSVYAVKKNKTWELKISEDTEFLRDKNYRKIIEEEDDYLCHWFENKLAEDRPDVLVNLPNVY</sequence>
<accession>A0A0K0E220</accession>
<dbReference type="InterPro" id="IPR006886">
    <property type="entry name" value="RNA_pol_III_Rpc5"/>
</dbReference>
<evidence type="ECO:0000313" key="1">
    <source>
        <dbReference type="Proteomes" id="UP000035681"/>
    </source>
</evidence>
<evidence type="ECO:0000313" key="2">
    <source>
        <dbReference type="WBParaSite" id="SSTP_0000354000.1"/>
    </source>
</evidence>
<dbReference type="PANTHER" id="PTHR12069:SF0">
    <property type="entry name" value="DNA-DIRECTED RNA POLYMERASE III SUBUNIT RPC5"/>
    <property type="match status" value="1"/>
</dbReference>
<dbReference type="Pfam" id="PF04801">
    <property type="entry name" value="RPC5"/>
    <property type="match status" value="1"/>
</dbReference>
<keyword evidence="1" id="KW-1185">Reference proteome</keyword>
<dbReference type="Proteomes" id="UP000035681">
    <property type="component" value="Unplaced"/>
</dbReference>
<evidence type="ECO:0000313" key="3">
    <source>
        <dbReference type="WBParaSite" id="TCONS_00008099.p1"/>
    </source>
</evidence>
<dbReference type="AlphaFoldDB" id="A0A0K0E220"/>
<organism evidence="2">
    <name type="scientific">Strongyloides stercoralis</name>
    <name type="common">Threadworm</name>
    <dbReference type="NCBI Taxonomy" id="6248"/>
    <lineage>
        <taxon>Eukaryota</taxon>
        <taxon>Metazoa</taxon>
        <taxon>Ecdysozoa</taxon>
        <taxon>Nematoda</taxon>
        <taxon>Chromadorea</taxon>
        <taxon>Rhabditida</taxon>
        <taxon>Tylenchina</taxon>
        <taxon>Panagrolaimomorpha</taxon>
        <taxon>Strongyloidoidea</taxon>
        <taxon>Strongyloididae</taxon>
        <taxon>Strongyloides</taxon>
    </lineage>
</organism>
<dbReference type="GO" id="GO:0005666">
    <property type="term" value="C:RNA polymerase III complex"/>
    <property type="evidence" value="ECO:0007669"/>
    <property type="project" value="TreeGrafter"/>
</dbReference>